<feature type="non-terminal residue" evidence="2">
    <location>
        <position position="1"/>
    </location>
</feature>
<dbReference type="Gene3D" id="3.80.10.10">
    <property type="entry name" value="Ribonuclease Inhibitor"/>
    <property type="match status" value="1"/>
</dbReference>
<dbReference type="PANTHER" id="PTHR24373:SF370">
    <property type="entry name" value="FISH-LIPS, ISOFORM E"/>
    <property type="match status" value="1"/>
</dbReference>
<feature type="non-terminal residue" evidence="2">
    <location>
        <position position="91"/>
    </location>
</feature>
<name>C3ZWX7_BRAFL</name>
<keyword evidence="1" id="KW-0732">Signal</keyword>
<organism>
    <name type="scientific">Branchiostoma floridae</name>
    <name type="common">Florida lancelet</name>
    <name type="synonym">Amphioxus</name>
    <dbReference type="NCBI Taxonomy" id="7739"/>
    <lineage>
        <taxon>Eukaryota</taxon>
        <taxon>Metazoa</taxon>
        <taxon>Chordata</taxon>
        <taxon>Cephalochordata</taxon>
        <taxon>Leptocardii</taxon>
        <taxon>Amphioxiformes</taxon>
        <taxon>Branchiostomatidae</taxon>
        <taxon>Branchiostoma</taxon>
    </lineage>
</organism>
<evidence type="ECO:0000313" key="2">
    <source>
        <dbReference type="EMBL" id="EEN42939.1"/>
    </source>
</evidence>
<proteinExistence type="predicted"/>
<dbReference type="InterPro" id="IPR001611">
    <property type="entry name" value="Leu-rich_rpt"/>
</dbReference>
<dbReference type="InterPro" id="IPR050328">
    <property type="entry name" value="Dev_Immune_Receptor"/>
</dbReference>
<dbReference type="EMBL" id="GG666705">
    <property type="protein sequence ID" value="EEN42939.1"/>
    <property type="molecule type" value="Genomic_DNA"/>
</dbReference>
<dbReference type="AlphaFoldDB" id="C3ZWX7"/>
<protein>
    <submittedName>
        <fullName evidence="2">Uncharacterized protein</fullName>
    </submittedName>
</protein>
<accession>C3ZWX7</accession>
<reference evidence="2" key="1">
    <citation type="journal article" date="2008" name="Nature">
        <title>The amphioxus genome and the evolution of the chordate karyotype.</title>
        <authorList>
            <consortium name="US DOE Joint Genome Institute (JGI-PGF)"/>
            <person name="Putnam N.H."/>
            <person name="Butts T."/>
            <person name="Ferrier D.E.K."/>
            <person name="Furlong R.F."/>
            <person name="Hellsten U."/>
            <person name="Kawashima T."/>
            <person name="Robinson-Rechavi M."/>
            <person name="Shoguchi E."/>
            <person name="Terry A."/>
            <person name="Yu J.-K."/>
            <person name="Benito-Gutierrez E.L."/>
            <person name="Dubchak I."/>
            <person name="Garcia-Fernandez J."/>
            <person name="Gibson-Brown J.J."/>
            <person name="Grigoriev I.V."/>
            <person name="Horton A.C."/>
            <person name="de Jong P.J."/>
            <person name="Jurka J."/>
            <person name="Kapitonov V.V."/>
            <person name="Kohara Y."/>
            <person name="Kuroki Y."/>
            <person name="Lindquist E."/>
            <person name="Lucas S."/>
            <person name="Osoegawa K."/>
            <person name="Pennacchio L.A."/>
            <person name="Salamov A.A."/>
            <person name="Satou Y."/>
            <person name="Sauka-Spengler T."/>
            <person name="Schmutz J."/>
            <person name="Shin-I T."/>
            <person name="Toyoda A."/>
            <person name="Bronner-Fraser M."/>
            <person name="Fujiyama A."/>
            <person name="Holland L.Z."/>
            <person name="Holland P.W.H."/>
            <person name="Satoh N."/>
            <person name="Rokhsar D.S."/>
        </authorList>
    </citation>
    <scope>NUCLEOTIDE SEQUENCE [LARGE SCALE GENOMIC DNA]</scope>
    <source>
        <strain evidence="2">S238N-H82</strain>
        <tissue evidence="2">Testes</tissue>
    </source>
</reference>
<sequence>LKKLELGYNRLTHVKQHWFTGMEKISFLGLSNNKIAKIDPGCFRNIRLLIEMNLENNSLHVVDHDWFLGFAKMAYRLYLGGNDIASLPRSA</sequence>
<dbReference type="InParanoid" id="C3ZWX7"/>
<dbReference type="InterPro" id="IPR032675">
    <property type="entry name" value="LRR_dom_sf"/>
</dbReference>
<dbReference type="Pfam" id="PF13855">
    <property type="entry name" value="LRR_8"/>
    <property type="match status" value="1"/>
</dbReference>
<gene>
    <name evidence="2" type="ORF">BRAFLDRAFT_244318</name>
</gene>
<evidence type="ECO:0000256" key="1">
    <source>
        <dbReference type="ARBA" id="ARBA00022729"/>
    </source>
</evidence>
<dbReference type="PANTHER" id="PTHR24373">
    <property type="entry name" value="SLIT RELATED LEUCINE-RICH REPEAT NEURONAL PROTEIN"/>
    <property type="match status" value="1"/>
</dbReference>
<dbReference type="SUPFAM" id="SSF52058">
    <property type="entry name" value="L domain-like"/>
    <property type="match status" value="1"/>
</dbReference>